<dbReference type="InterPro" id="IPR050109">
    <property type="entry name" value="HTH-type_TetR-like_transc_reg"/>
</dbReference>
<dbReference type="RefSeq" id="WP_136563658.1">
    <property type="nucleotide sequence ID" value="NZ_BAABLS010000006.1"/>
</dbReference>
<dbReference type="InterPro" id="IPR009057">
    <property type="entry name" value="Homeodomain-like_sf"/>
</dbReference>
<feature type="domain" description="HTH tetR-type" evidence="3">
    <location>
        <begin position="25"/>
        <end position="85"/>
    </location>
</feature>
<gene>
    <name evidence="4" type="ORF">E9934_14710</name>
</gene>
<dbReference type="OrthoDB" id="6077212at2"/>
<evidence type="ECO:0000313" key="4">
    <source>
        <dbReference type="EMBL" id="THV10065.1"/>
    </source>
</evidence>
<organism evidence="4 5">
    <name type="scientific">Nocardioides caeni</name>
    <dbReference type="NCBI Taxonomy" id="574700"/>
    <lineage>
        <taxon>Bacteria</taxon>
        <taxon>Bacillati</taxon>
        <taxon>Actinomycetota</taxon>
        <taxon>Actinomycetes</taxon>
        <taxon>Propionibacteriales</taxon>
        <taxon>Nocardioidaceae</taxon>
        <taxon>Nocardioides</taxon>
    </lineage>
</organism>
<comment type="caution">
    <text evidence="4">The sequence shown here is derived from an EMBL/GenBank/DDBJ whole genome shotgun (WGS) entry which is preliminary data.</text>
</comment>
<dbReference type="PRINTS" id="PR00455">
    <property type="entry name" value="HTHTETR"/>
</dbReference>
<dbReference type="Proteomes" id="UP000307087">
    <property type="component" value="Unassembled WGS sequence"/>
</dbReference>
<evidence type="ECO:0000256" key="2">
    <source>
        <dbReference type="PROSITE-ProRule" id="PRU00335"/>
    </source>
</evidence>
<dbReference type="InterPro" id="IPR036271">
    <property type="entry name" value="Tet_transcr_reg_TetR-rel_C_sf"/>
</dbReference>
<dbReference type="GO" id="GO:0003700">
    <property type="term" value="F:DNA-binding transcription factor activity"/>
    <property type="evidence" value="ECO:0007669"/>
    <property type="project" value="TreeGrafter"/>
</dbReference>
<sequence length="213" mass="23129">MTSAAEDPSSLIERAFTAAAGPAEDDPHAEVLDAARDLFARQGFARTTMEDVARAAGLSRITVYRRLESKEALVEQVVFREFRAYFNQFLAAISSAHTVEDRVAVGFVGSMTAIRNNPLIRGLMTADPQLVVPTILGEGGRTMVMVSQFLAGQLRREQDAGHVGADVDVDVVADLMVRISGSLLMTPSPHVDLDDGDQLADIARRYLVPMLRS</sequence>
<dbReference type="PROSITE" id="PS50977">
    <property type="entry name" value="HTH_TETR_2"/>
    <property type="match status" value="1"/>
</dbReference>
<feature type="DNA-binding region" description="H-T-H motif" evidence="2">
    <location>
        <begin position="48"/>
        <end position="67"/>
    </location>
</feature>
<dbReference type="PANTHER" id="PTHR30055:SF153">
    <property type="entry name" value="HTH-TYPE TRANSCRIPTIONAL REPRESSOR RV3405C"/>
    <property type="match status" value="1"/>
</dbReference>
<protein>
    <submittedName>
        <fullName evidence="4">TetR/AcrR family transcriptional regulator</fullName>
    </submittedName>
</protein>
<dbReference type="GO" id="GO:0000976">
    <property type="term" value="F:transcription cis-regulatory region binding"/>
    <property type="evidence" value="ECO:0007669"/>
    <property type="project" value="TreeGrafter"/>
</dbReference>
<dbReference type="PANTHER" id="PTHR30055">
    <property type="entry name" value="HTH-TYPE TRANSCRIPTIONAL REGULATOR RUTR"/>
    <property type="match status" value="1"/>
</dbReference>
<reference evidence="4 5" key="1">
    <citation type="journal article" date="2009" name="Int. J. Syst. Evol. Microbiol.">
        <title>Nocardioides caeni sp. nov., isolated from wastewater.</title>
        <authorList>
            <person name="Yoon J.H."/>
            <person name="Kang S.J."/>
            <person name="Park S."/>
            <person name="Kim W."/>
            <person name="Oh T.K."/>
        </authorList>
    </citation>
    <scope>NUCLEOTIDE SEQUENCE [LARGE SCALE GENOMIC DNA]</scope>
    <source>
        <strain evidence="4 5">DSM 23134</strain>
    </source>
</reference>
<accession>A0A4S8N2R7</accession>
<evidence type="ECO:0000259" key="3">
    <source>
        <dbReference type="PROSITE" id="PS50977"/>
    </source>
</evidence>
<dbReference type="Gene3D" id="1.10.357.10">
    <property type="entry name" value="Tetracycline Repressor, domain 2"/>
    <property type="match status" value="1"/>
</dbReference>
<name>A0A4S8N2R7_9ACTN</name>
<keyword evidence="1 2" id="KW-0238">DNA-binding</keyword>
<evidence type="ECO:0000256" key="1">
    <source>
        <dbReference type="ARBA" id="ARBA00023125"/>
    </source>
</evidence>
<dbReference type="AlphaFoldDB" id="A0A4S8N2R7"/>
<dbReference type="SUPFAM" id="SSF46689">
    <property type="entry name" value="Homeodomain-like"/>
    <property type="match status" value="1"/>
</dbReference>
<keyword evidence="5" id="KW-1185">Reference proteome</keyword>
<dbReference type="EMBL" id="STGW01000011">
    <property type="protein sequence ID" value="THV10065.1"/>
    <property type="molecule type" value="Genomic_DNA"/>
</dbReference>
<proteinExistence type="predicted"/>
<dbReference type="Gene3D" id="1.10.10.60">
    <property type="entry name" value="Homeodomain-like"/>
    <property type="match status" value="1"/>
</dbReference>
<evidence type="ECO:0000313" key="5">
    <source>
        <dbReference type="Proteomes" id="UP000307087"/>
    </source>
</evidence>
<dbReference type="Pfam" id="PF00440">
    <property type="entry name" value="TetR_N"/>
    <property type="match status" value="1"/>
</dbReference>
<dbReference type="InterPro" id="IPR001647">
    <property type="entry name" value="HTH_TetR"/>
</dbReference>
<dbReference type="SUPFAM" id="SSF48498">
    <property type="entry name" value="Tetracyclin repressor-like, C-terminal domain"/>
    <property type="match status" value="1"/>
</dbReference>